<dbReference type="RefSeq" id="WP_131410175.1">
    <property type="nucleotide sequence ID" value="NZ_SJTG01000002.1"/>
</dbReference>
<sequence>MAWIPAITTTSLFAAGLWLARNLISTRLTKRVEHEFNEKLEKTRADYRRGEDELRAVLQARAAEIEALRAGALATMSTRQAAIDKRRLEGVDQVWASVMALGQVRVLAASLSAIRVDVIGEMAGRDEKVLRFVEMLGFGFDPKKLDHASAAKARPFVSPMVWAVYSAMQAVASHAVIQWHALKNGVNPNGLLDEGKIKNLIKVALPHYGDYIDKHGAEAFYYTLDALEAQLLVEIQKMLNGAEDDKASMDRAADILRHSKELMRVAATATPAA</sequence>
<evidence type="ECO:0000313" key="1">
    <source>
        <dbReference type="EMBL" id="TCI11305.1"/>
    </source>
</evidence>
<evidence type="ECO:0000313" key="2">
    <source>
        <dbReference type="Proteomes" id="UP000291822"/>
    </source>
</evidence>
<dbReference type="EMBL" id="SJTG01000002">
    <property type="protein sequence ID" value="TCI11305.1"/>
    <property type="molecule type" value="Genomic_DNA"/>
</dbReference>
<organism evidence="1 2">
    <name type="scientific">Dyella soli</name>
    <dbReference type="NCBI Taxonomy" id="522319"/>
    <lineage>
        <taxon>Bacteria</taxon>
        <taxon>Pseudomonadati</taxon>
        <taxon>Pseudomonadota</taxon>
        <taxon>Gammaproteobacteria</taxon>
        <taxon>Lysobacterales</taxon>
        <taxon>Rhodanobacteraceae</taxon>
        <taxon>Dyella</taxon>
    </lineage>
</organism>
<proteinExistence type="predicted"/>
<comment type="caution">
    <text evidence="1">The sequence shown here is derived from an EMBL/GenBank/DDBJ whole genome shotgun (WGS) entry which is preliminary data.</text>
</comment>
<gene>
    <name evidence="1" type="ORF">EZM97_21135</name>
</gene>
<accession>A0A4R0YT95</accession>
<dbReference type="AlphaFoldDB" id="A0A4R0YT95"/>
<dbReference type="Proteomes" id="UP000291822">
    <property type="component" value="Unassembled WGS sequence"/>
</dbReference>
<name>A0A4R0YT95_9GAMM</name>
<reference evidence="1 2" key="1">
    <citation type="submission" date="2019-02" db="EMBL/GenBank/DDBJ databases">
        <title>Dyella amyloliquefaciens sp. nov., isolated from forest soil.</title>
        <authorList>
            <person name="Gao Z.-H."/>
            <person name="Qiu L.-H."/>
        </authorList>
    </citation>
    <scope>NUCLEOTIDE SEQUENCE [LARGE SCALE GENOMIC DNA]</scope>
    <source>
        <strain evidence="1 2">KACC 12747</strain>
    </source>
</reference>
<protein>
    <submittedName>
        <fullName evidence="1">Uncharacterized protein</fullName>
    </submittedName>
</protein>
<keyword evidence="2" id="KW-1185">Reference proteome</keyword>